<dbReference type="InterPro" id="IPR005119">
    <property type="entry name" value="LysR_subst-bd"/>
</dbReference>
<evidence type="ECO:0000259" key="1">
    <source>
        <dbReference type="Pfam" id="PF03466"/>
    </source>
</evidence>
<dbReference type="Proteomes" id="UP000240987">
    <property type="component" value="Unassembled WGS sequence"/>
</dbReference>
<comment type="caution">
    <text evidence="2">The sequence shown here is derived from an EMBL/GenBank/DDBJ whole genome shotgun (WGS) entry which is preliminary data.</text>
</comment>
<evidence type="ECO:0000313" key="3">
    <source>
        <dbReference type="Proteomes" id="UP000240987"/>
    </source>
</evidence>
<evidence type="ECO:0000313" key="2">
    <source>
        <dbReference type="EMBL" id="PSU44736.1"/>
    </source>
</evidence>
<feature type="domain" description="LysR substrate-binding" evidence="1">
    <location>
        <begin position="10"/>
        <end position="166"/>
    </location>
</feature>
<keyword evidence="3" id="KW-1185">Reference proteome</keyword>
<protein>
    <recommendedName>
        <fullName evidence="1">LysR substrate-binding domain-containing protein</fullName>
    </recommendedName>
</protein>
<dbReference type="OrthoDB" id="196624at2"/>
<gene>
    <name evidence="2" type="ORF">C9J12_25915</name>
</gene>
<name>A0A2T3J7L1_9GAMM</name>
<reference evidence="2 3" key="1">
    <citation type="submission" date="2018-01" db="EMBL/GenBank/DDBJ databases">
        <title>Whole genome sequencing of Histamine producing bacteria.</title>
        <authorList>
            <person name="Butler K."/>
        </authorList>
    </citation>
    <scope>NUCLEOTIDE SEQUENCE [LARGE SCALE GENOMIC DNA]</scope>
    <source>
        <strain evidence="2 3">JCM 12947</strain>
    </source>
</reference>
<sequence length="168" mass="19019">MENVKLYGSEFNNALINGEVHLGLNIASLAVPENMDFVSIQQIEWGCVCSPDSKFADMTIVDNELLITERQITCSSMLDNEQLTLANKISQETWEAFDQDDMLRLVEQDLGWAFLPKSMLDKRVSMGTLVQFKPEFNNTPLFSVVDLLWKSGLQQGPVIKFLIETLVK</sequence>
<proteinExistence type="predicted"/>
<dbReference type="RefSeq" id="WP_107245454.1">
    <property type="nucleotide sequence ID" value="NZ_PYMJ01000043.1"/>
</dbReference>
<dbReference type="Gene3D" id="3.40.190.290">
    <property type="match status" value="1"/>
</dbReference>
<organism evidence="2 3">
    <name type="scientific">Photobacterium frigidiphilum</name>
    <dbReference type="NCBI Taxonomy" id="264736"/>
    <lineage>
        <taxon>Bacteria</taxon>
        <taxon>Pseudomonadati</taxon>
        <taxon>Pseudomonadota</taxon>
        <taxon>Gammaproteobacteria</taxon>
        <taxon>Vibrionales</taxon>
        <taxon>Vibrionaceae</taxon>
        <taxon>Photobacterium</taxon>
    </lineage>
</organism>
<dbReference type="Pfam" id="PF03466">
    <property type="entry name" value="LysR_substrate"/>
    <property type="match status" value="1"/>
</dbReference>
<dbReference type="SUPFAM" id="SSF53850">
    <property type="entry name" value="Periplasmic binding protein-like II"/>
    <property type="match status" value="1"/>
</dbReference>
<dbReference type="EMBL" id="PYMJ01000043">
    <property type="protein sequence ID" value="PSU44736.1"/>
    <property type="molecule type" value="Genomic_DNA"/>
</dbReference>
<dbReference type="AlphaFoldDB" id="A0A2T3J7L1"/>
<accession>A0A2T3J7L1</accession>
<dbReference type="CDD" id="cd05466">
    <property type="entry name" value="PBP2_LTTR_substrate"/>
    <property type="match status" value="1"/>
</dbReference>